<evidence type="ECO:0008006" key="3">
    <source>
        <dbReference type="Google" id="ProtNLM"/>
    </source>
</evidence>
<keyword evidence="2" id="KW-1185">Reference proteome</keyword>
<sequence>MDLWEALRDADAYAVELADEQKQPAPGSKSAGVADVALWASVAAASRPAAQVLITAIREWCAVRRERSLEVKVYADGHSVTVMGSLDAAQERLVHEFLDQVASTSADDGPGEDHPS</sequence>
<name>A0ABV3BYQ5_9ACTN</name>
<evidence type="ECO:0000313" key="1">
    <source>
        <dbReference type="EMBL" id="MEU6825575.1"/>
    </source>
</evidence>
<dbReference type="Pfam" id="PF19953">
    <property type="entry name" value="EACC1"/>
    <property type="match status" value="1"/>
</dbReference>
<evidence type="ECO:0000313" key="2">
    <source>
        <dbReference type="Proteomes" id="UP001551176"/>
    </source>
</evidence>
<proteinExistence type="predicted"/>
<dbReference type="Proteomes" id="UP001551176">
    <property type="component" value="Unassembled WGS sequence"/>
</dbReference>
<dbReference type="InterPro" id="IPR045428">
    <property type="entry name" value="EACC1"/>
</dbReference>
<dbReference type="RefSeq" id="WP_359356190.1">
    <property type="nucleotide sequence ID" value="NZ_JBEYXV010000021.1"/>
</dbReference>
<accession>A0ABV3BYQ5</accession>
<comment type="caution">
    <text evidence="1">The sequence shown here is derived from an EMBL/GenBank/DDBJ whole genome shotgun (WGS) entry which is preliminary data.</text>
</comment>
<organism evidence="1 2">
    <name type="scientific">Streptomyces atriruber</name>
    <dbReference type="NCBI Taxonomy" id="545121"/>
    <lineage>
        <taxon>Bacteria</taxon>
        <taxon>Bacillati</taxon>
        <taxon>Actinomycetota</taxon>
        <taxon>Actinomycetes</taxon>
        <taxon>Kitasatosporales</taxon>
        <taxon>Streptomycetaceae</taxon>
        <taxon>Streptomyces</taxon>
    </lineage>
</organism>
<gene>
    <name evidence="1" type="ORF">ABZ921_33600</name>
</gene>
<dbReference type="EMBL" id="JBEYXV010000021">
    <property type="protein sequence ID" value="MEU6825575.1"/>
    <property type="molecule type" value="Genomic_DNA"/>
</dbReference>
<reference evidence="1 2" key="1">
    <citation type="submission" date="2024-06" db="EMBL/GenBank/DDBJ databases">
        <title>The Natural Products Discovery Center: Release of the First 8490 Sequenced Strains for Exploring Actinobacteria Biosynthetic Diversity.</title>
        <authorList>
            <person name="Kalkreuter E."/>
            <person name="Kautsar S.A."/>
            <person name="Yang D."/>
            <person name="Bader C.D."/>
            <person name="Teijaro C.N."/>
            <person name="Fluegel L."/>
            <person name="Davis C.M."/>
            <person name="Simpson J.R."/>
            <person name="Lauterbach L."/>
            <person name="Steele A.D."/>
            <person name="Gui C."/>
            <person name="Meng S."/>
            <person name="Li G."/>
            <person name="Viehrig K."/>
            <person name="Ye F."/>
            <person name="Su P."/>
            <person name="Kiefer A.F."/>
            <person name="Nichols A."/>
            <person name="Cepeda A.J."/>
            <person name="Yan W."/>
            <person name="Fan B."/>
            <person name="Jiang Y."/>
            <person name="Adhikari A."/>
            <person name="Zheng C.-J."/>
            <person name="Schuster L."/>
            <person name="Cowan T.M."/>
            <person name="Smanski M.J."/>
            <person name="Chevrette M.G."/>
            <person name="De Carvalho L.P.S."/>
            <person name="Shen B."/>
        </authorList>
    </citation>
    <scope>NUCLEOTIDE SEQUENCE [LARGE SCALE GENOMIC DNA]</scope>
    <source>
        <strain evidence="1 2">NPDC046838</strain>
    </source>
</reference>
<protein>
    <recommendedName>
        <fullName evidence="3">BON domain-containing protein</fullName>
    </recommendedName>
</protein>